<accession>A0ABQ8E641</accession>
<reference evidence="1 2" key="1">
    <citation type="submission" date="2021-05" db="EMBL/GenBank/DDBJ databases">
        <title>Genome Assembly of Synthetic Allotetraploid Brassica napus Reveals Homoeologous Exchanges between Subgenomes.</title>
        <authorList>
            <person name="Davis J.T."/>
        </authorList>
    </citation>
    <scope>NUCLEOTIDE SEQUENCE [LARGE SCALE GENOMIC DNA]</scope>
    <source>
        <strain evidence="2">cv. Da-Ae</strain>
        <tissue evidence="1">Seedling</tissue>
    </source>
</reference>
<evidence type="ECO:0000313" key="2">
    <source>
        <dbReference type="Proteomes" id="UP000824890"/>
    </source>
</evidence>
<organism evidence="1 2">
    <name type="scientific">Brassica napus</name>
    <name type="common">Rape</name>
    <dbReference type="NCBI Taxonomy" id="3708"/>
    <lineage>
        <taxon>Eukaryota</taxon>
        <taxon>Viridiplantae</taxon>
        <taxon>Streptophyta</taxon>
        <taxon>Embryophyta</taxon>
        <taxon>Tracheophyta</taxon>
        <taxon>Spermatophyta</taxon>
        <taxon>Magnoliopsida</taxon>
        <taxon>eudicotyledons</taxon>
        <taxon>Gunneridae</taxon>
        <taxon>Pentapetalae</taxon>
        <taxon>rosids</taxon>
        <taxon>malvids</taxon>
        <taxon>Brassicales</taxon>
        <taxon>Brassicaceae</taxon>
        <taxon>Brassiceae</taxon>
        <taxon>Brassica</taxon>
    </lineage>
</organism>
<gene>
    <name evidence="1" type="ORF">HID58_013228</name>
</gene>
<keyword evidence="2" id="KW-1185">Reference proteome</keyword>
<name>A0ABQ8E641_BRANA</name>
<evidence type="ECO:0000313" key="1">
    <source>
        <dbReference type="EMBL" id="KAH0936111.1"/>
    </source>
</evidence>
<comment type="caution">
    <text evidence="1">The sequence shown here is derived from an EMBL/GenBank/DDBJ whole genome shotgun (WGS) entry which is preliminary data.</text>
</comment>
<sequence length="143" mass="15724">MEDFKLNWKRVAITSMFGLGFVGNVGHSAKLLYLRYRSGSRSGNGWMNGWLDGWIFFQKEEVAMDGTLSLSIPVVDLKCKSSVDGLPDSCLQLSDAKGSNRFLDVVTSLSQSMSPSVETSTQFVYNSSLPSTPSSFSDLFVDN</sequence>
<dbReference type="EMBL" id="JAGKQM010000003">
    <property type="protein sequence ID" value="KAH0936111.1"/>
    <property type="molecule type" value="Genomic_DNA"/>
</dbReference>
<dbReference type="Proteomes" id="UP000824890">
    <property type="component" value="Unassembled WGS sequence"/>
</dbReference>
<proteinExistence type="predicted"/>
<feature type="non-terminal residue" evidence="1">
    <location>
        <position position="143"/>
    </location>
</feature>
<protein>
    <submittedName>
        <fullName evidence="1">Uncharacterized protein</fullName>
    </submittedName>
</protein>